<feature type="non-terminal residue" evidence="9">
    <location>
        <position position="1"/>
    </location>
</feature>
<dbReference type="EMBL" id="DRNB01000145">
    <property type="protein sequence ID" value="HHJ64036.1"/>
    <property type="molecule type" value="Genomic_DNA"/>
</dbReference>
<feature type="site" description="Participates in a stacking interaction with the thymidine ring of dTDP-4-oxo-6-deoxyglucose" evidence="8">
    <location>
        <position position="6"/>
    </location>
</feature>
<evidence type="ECO:0000256" key="8">
    <source>
        <dbReference type="PIRSR" id="PIRSR600888-3"/>
    </source>
</evidence>
<accession>A0A7C5PZF8</accession>
<dbReference type="EC" id="5.1.3.13" evidence="3"/>
<reference evidence="9" key="1">
    <citation type="journal article" date="2020" name="mSystems">
        <title>Genome- and Community-Level Interaction Insights into Carbon Utilization and Element Cycling Functions of Hydrothermarchaeota in Hydrothermal Sediment.</title>
        <authorList>
            <person name="Zhou Z."/>
            <person name="Liu Y."/>
            <person name="Xu W."/>
            <person name="Pan J."/>
            <person name="Luo Z.H."/>
            <person name="Li M."/>
        </authorList>
    </citation>
    <scope>NUCLEOTIDE SEQUENCE [LARGE SCALE GENOMIC DNA]</scope>
    <source>
        <strain evidence="9">HyVt-501</strain>
    </source>
</reference>
<evidence type="ECO:0000256" key="3">
    <source>
        <dbReference type="ARBA" id="ARBA00012098"/>
    </source>
</evidence>
<evidence type="ECO:0000313" key="9">
    <source>
        <dbReference type="EMBL" id="HHJ64036.1"/>
    </source>
</evidence>
<sequence>KVTEEYAPELDRGIIWNDPDLSINWPLKEPILSEKDRNLPPLKEAENNFVYGGNS</sequence>
<comment type="catalytic activity">
    <reaction evidence="1">
        <text>dTDP-4-dehydro-6-deoxy-alpha-D-glucose = dTDP-4-dehydro-beta-L-rhamnose</text>
        <dbReference type="Rhea" id="RHEA:16969"/>
        <dbReference type="ChEBI" id="CHEBI:57649"/>
        <dbReference type="ChEBI" id="CHEBI:62830"/>
        <dbReference type="EC" id="5.1.3.13"/>
    </reaction>
</comment>
<evidence type="ECO:0000256" key="1">
    <source>
        <dbReference type="ARBA" id="ARBA00001298"/>
    </source>
</evidence>
<dbReference type="InterPro" id="IPR011051">
    <property type="entry name" value="RmlC_Cupin_sf"/>
</dbReference>
<evidence type="ECO:0000256" key="4">
    <source>
        <dbReference type="ARBA" id="ARBA00019595"/>
    </source>
</evidence>
<dbReference type="GO" id="GO:0008830">
    <property type="term" value="F:dTDP-4-dehydrorhamnose 3,5-epimerase activity"/>
    <property type="evidence" value="ECO:0007669"/>
    <property type="project" value="UniProtKB-EC"/>
</dbReference>
<dbReference type="AlphaFoldDB" id="A0A7C5PZF8"/>
<organism evidence="9">
    <name type="scientific">Aquifex aeolicus</name>
    <dbReference type="NCBI Taxonomy" id="63363"/>
    <lineage>
        <taxon>Bacteria</taxon>
        <taxon>Pseudomonadati</taxon>
        <taxon>Aquificota</taxon>
        <taxon>Aquificia</taxon>
        <taxon>Aquificales</taxon>
        <taxon>Aquificaceae</taxon>
        <taxon>Aquifex</taxon>
    </lineage>
</organism>
<evidence type="ECO:0000256" key="5">
    <source>
        <dbReference type="ARBA" id="ARBA00029758"/>
    </source>
</evidence>
<evidence type="ECO:0000256" key="7">
    <source>
        <dbReference type="ARBA" id="ARBA00033311"/>
    </source>
</evidence>
<dbReference type="InterPro" id="IPR000888">
    <property type="entry name" value="RmlC-like"/>
</dbReference>
<evidence type="ECO:0000256" key="2">
    <source>
        <dbReference type="ARBA" id="ARBA00001997"/>
    </source>
</evidence>
<evidence type="ECO:0000256" key="6">
    <source>
        <dbReference type="ARBA" id="ARBA00031424"/>
    </source>
</evidence>
<dbReference type="Proteomes" id="UP000885792">
    <property type="component" value="Unassembled WGS sequence"/>
</dbReference>
<protein>
    <recommendedName>
        <fullName evidence="4">dTDP-4-dehydrorhamnose 3,5-epimerase</fullName>
        <ecNumber evidence="3">5.1.3.13</ecNumber>
    </recommendedName>
    <alternativeName>
        <fullName evidence="6">Thymidine diphospho-4-keto-rhamnose 3,5-epimerase</fullName>
    </alternativeName>
    <alternativeName>
        <fullName evidence="5">dTDP-4-keto-6-deoxyglucose 3,5-epimerase</fullName>
    </alternativeName>
    <alternativeName>
        <fullName evidence="7">dTDP-6-deoxy-D-xylo-4-hexulose 3,5-epimerase</fullName>
    </alternativeName>
</protein>
<gene>
    <name evidence="9" type="ORF">ENJ61_03925</name>
</gene>
<dbReference type="SUPFAM" id="SSF51182">
    <property type="entry name" value="RmlC-like cupins"/>
    <property type="match status" value="1"/>
</dbReference>
<comment type="function">
    <text evidence="2">Catalyzes the epimerization of the C3' and C5'positions of dTDP-6-deoxy-D-xylo-4-hexulose, forming dTDP-6-deoxy-L-lyxo-4-hexulose.</text>
</comment>
<dbReference type="Pfam" id="PF00908">
    <property type="entry name" value="dTDP_sugar_isom"/>
    <property type="match status" value="1"/>
</dbReference>
<proteinExistence type="predicted"/>
<dbReference type="InterPro" id="IPR014710">
    <property type="entry name" value="RmlC-like_jellyroll"/>
</dbReference>
<comment type="caution">
    <text evidence="9">The sequence shown here is derived from an EMBL/GenBank/DDBJ whole genome shotgun (WGS) entry which is preliminary data.</text>
</comment>
<dbReference type="Gene3D" id="2.60.120.10">
    <property type="entry name" value="Jelly Rolls"/>
    <property type="match status" value="1"/>
</dbReference>
<name>A0A7C5PZF8_AQUAO</name>